<dbReference type="AlphaFoldDB" id="A0A7G9L839"/>
<evidence type="ECO:0008006" key="3">
    <source>
        <dbReference type="Google" id="ProtNLM"/>
    </source>
</evidence>
<gene>
    <name evidence="1" type="ORF">H9W90_11345</name>
</gene>
<evidence type="ECO:0000313" key="1">
    <source>
        <dbReference type="EMBL" id="QNM84788.1"/>
    </source>
</evidence>
<accession>A0A7G9L839</accession>
<evidence type="ECO:0000313" key="2">
    <source>
        <dbReference type="Proteomes" id="UP000515808"/>
    </source>
</evidence>
<protein>
    <recommendedName>
        <fullName evidence="3">STAS/SEC14 domain-containing protein</fullName>
    </recommendedName>
</protein>
<organism evidence="1 2">
    <name type="scientific">Polaribacter pectinis</name>
    <dbReference type="NCBI Taxonomy" id="2738844"/>
    <lineage>
        <taxon>Bacteria</taxon>
        <taxon>Pseudomonadati</taxon>
        <taxon>Bacteroidota</taxon>
        <taxon>Flavobacteriia</taxon>
        <taxon>Flavobacteriales</taxon>
        <taxon>Flavobacteriaceae</taxon>
    </lineage>
</organism>
<dbReference type="KEGG" id="ppec:H9W90_11345"/>
<keyword evidence="2" id="KW-1185">Reference proteome</keyword>
<reference evidence="1 2" key="1">
    <citation type="submission" date="2020-08" db="EMBL/GenBank/DDBJ databases">
        <title>Polaribacter sp. L12M9 isolated from gut of the Korean scallop.</title>
        <authorList>
            <person name="Jeong Y.S."/>
        </authorList>
    </citation>
    <scope>NUCLEOTIDE SEQUENCE [LARGE SCALE GENOMIC DNA]</scope>
    <source>
        <strain evidence="1 2">L12M9</strain>
    </source>
</reference>
<dbReference type="EMBL" id="CP060695">
    <property type="protein sequence ID" value="QNM84788.1"/>
    <property type="molecule type" value="Genomic_DNA"/>
</dbReference>
<sequence length="158" mass="17982">MHQLISQNIKNPSDLSCKFFSKEKNTEDNTDVLIVSFSGEYPNGSSGKEHGEFIARKAIEGLMSFEAEAIVLDFRKMKYSYGNTLLKVFQDISQFKDAGNNIDEPEFPIIVVTSEKCVKGILTLLTPTNSEENPNWQFNDIHKAINFATKKGKYWLDY</sequence>
<dbReference type="Proteomes" id="UP000515808">
    <property type="component" value="Chromosome"/>
</dbReference>
<dbReference type="RefSeq" id="WP_187481710.1">
    <property type="nucleotide sequence ID" value="NZ_CP060695.1"/>
</dbReference>
<name>A0A7G9L839_9FLAO</name>
<proteinExistence type="predicted"/>